<dbReference type="InterPro" id="IPR005475">
    <property type="entry name" value="Transketolase-like_Pyr-bd"/>
</dbReference>
<evidence type="ECO:0000313" key="5">
    <source>
        <dbReference type="EMBL" id="SUZ80131.1"/>
    </source>
</evidence>
<feature type="domain" description="Transketolase-like pyrimidine-binding" evidence="4">
    <location>
        <begin position="471"/>
        <end position="645"/>
    </location>
</feature>
<dbReference type="SMART" id="SM00861">
    <property type="entry name" value="Transket_pyr"/>
    <property type="match status" value="1"/>
</dbReference>
<dbReference type="AlphaFoldDB" id="A0A381QLC3"/>
<evidence type="ECO:0000256" key="1">
    <source>
        <dbReference type="ARBA" id="ARBA00001964"/>
    </source>
</evidence>
<dbReference type="GO" id="GO:0003863">
    <property type="term" value="F:branched-chain 2-oxo acid dehydrogenase activity"/>
    <property type="evidence" value="ECO:0007669"/>
    <property type="project" value="UniProtKB-EC"/>
</dbReference>
<protein>
    <recommendedName>
        <fullName evidence="2">3-methyl-2-oxobutanoate dehydrogenase (2-methylpropanoyl-transferring)</fullName>
        <ecNumber evidence="2">1.2.4.4</ecNumber>
    </recommendedName>
</protein>
<dbReference type="Pfam" id="PF00676">
    <property type="entry name" value="E1_dh"/>
    <property type="match status" value="1"/>
</dbReference>
<gene>
    <name evidence="5" type="ORF">METZ01_LOCUS32985</name>
</gene>
<dbReference type="InterPro" id="IPR029061">
    <property type="entry name" value="THDP-binding"/>
</dbReference>
<dbReference type="Pfam" id="PF02779">
    <property type="entry name" value="Transket_pyr"/>
    <property type="match status" value="1"/>
</dbReference>
<dbReference type="Gene3D" id="3.40.50.970">
    <property type="match status" value="2"/>
</dbReference>
<dbReference type="InterPro" id="IPR009014">
    <property type="entry name" value="Transketo_C/PFOR_II"/>
</dbReference>
<reference evidence="5" key="1">
    <citation type="submission" date="2018-05" db="EMBL/GenBank/DDBJ databases">
        <authorList>
            <person name="Lanie J.A."/>
            <person name="Ng W.-L."/>
            <person name="Kazmierczak K.M."/>
            <person name="Andrzejewski T.M."/>
            <person name="Davidsen T.M."/>
            <person name="Wayne K.J."/>
            <person name="Tettelin H."/>
            <person name="Glass J.I."/>
            <person name="Rusch D."/>
            <person name="Podicherti R."/>
            <person name="Tsui H.-C.T."/>
            <person name="Winkler M.E."/>
        </authorList>
    </citation>
    <scope>NUCLEOTIDE SEQUENCE</scope>
</reference>
<dbReference type="InterPro" id="IPR001017">
    <property type="entry name" value="DH_E1"/>
</dbReference>
<sequence>MSDQLLQIDKKIKISKKEILEDYNLINESRQLSLLGRKEVFMGRAKFGVFGDGKELAQIAMSKVFENGDIRSGYYRDQTFMMAIDQLTSNQFFSQLYSHTDVKKDPHSAGRQMNCHFATRMLNDSGEWKTLTDIKNSTSDISCVAGQMPRLIGLAYASKLYRNNSSLSNEQNFSINGNEVAFGTIGDAGTSEGHFWEAMNAAGVLQIPLVMSIWDDGYGISVPSEYHTTRNDLSKVLSGFQRSNKNEKGFELFQVKGWDYVGLIKTYRKAILYARNEHVPCIIHVKDVTQPQGHTTSGSHERYKSKERLKWEDDFCCIKKMKEWIIKNKIADLNELNDIEISAASSSKKSRNSAWKSYRKDINEDLQDANAIITRVAQNSPKNKKEIISVRNDLNNIIQPLKSDIQKSLKYVQRIIRSENNIAKHYLINLISEKSKKYFDEYSSHLYSQSKYSALNIEEVVPIYLKTPNIVDGREVINKYFDGIFKNNPLVFAVGEDVGLIGGVNQGFAGIQKKYGKLRITDTGIREASIIGQGIGAAMRGLRPIVEIQYLDYVYWAIQTLSDDLSTLQYRTKGGQKAPLIIRTRGHRLEGIWHSGSPMGTLINSLRGIHILTPRNFVEACGMYNTLLDSDEPGLMIEPLNSYRLKENLPTNLDKIRVEFGVPHILKEGNDITIVTYGSMCKIVMETSYQLEKVGISCEIIDVRTLLPFDKNKTIVESVKKTNRILFADEDVSGGASAFMMQNVLERQNGYYYLDSKPLSITSMDHRPAYSTDGDYFSKPNCETIFEKIYKVFNELDSRSYPSLS</sequence>
<keyword evidence="3" id="KW-0560">Oxidoreductase</keyword>
<comment type="cofactor">
    <cofactor evidence="1">
        <name>thiamine diphosphate</name>
        <dbReference type="ChEBI" id="CHEBI:58937"/>
    </cofactor>
</comment>
<dbReference type="SUPFAM" id="SSF52518">
    <property type="entry name" value="Thiamin diphosphate-binding fold (THDP-binding)"/>
    <property type="match status" value="2"/>
</dbReference>
<dbReference type="EMBL" id="UINC01001416">
    <property type="protein sequence ID" value="SUZ80131.1"/>
    <property type="molecule type" value="Genomic_DNA"/>
</dbReference>
<evidence type="ECO:0000256" key="2">
    <source>
        <dbReference type="ARBA" id="ARBA00012277"/>
    </source>
</evidence>
<name>A0A381QLC3_9ZZZZ</name>
<dbReference type="GO" id="GO:0009083">
    <property type="term" value="P:branched-chain amino acid catabolic process"/>
    <property type="evidence" value="ECO:0007669"/>
    <property type="project" value="TreeGrafter"/>
</dbReference>
<evidence type="ECO:0000259" key="4">
    <source>
        <dbReference type="SMART" id="SM00861"/>
    </source>
</evidence>
<dbReference type="Pfam" id="PF02780">
    <property type="entry name" value="Transketolase_C"/>
    <property type="match status" value="1"/>
</dbReference>
<dbReference type="PANTHER" id="PTHR42980:SF1">
    <property type="entry name" value="2-OXOISOVALERATE DEHYDROGENASE SUBUNIT BETA, MITOCHONDRIAL"/>
    <property type="match status" value="1"/>
</dbReference>
<dbReference type="Gene3D" id="3.40.50.920">
    <property type="match status" value="1"/>
</dbReference>
<dbReference type="PANTHER" id="PTHR42980">
    <property type="entry name" value="2-OXOISOVALERATE DEHYDROGENASE SUBUNIT BETA-RELATED"/>
    <property type="match status" value="1"/>
</dbReference>
<dbReference type="SUPFAM" id="SSF52922">
    <property type="entry name" value="TK C-terminal domain-like"/>
    <property type="match status" value="1"/>
</dbReference>
<dbReference type="EC" id="1.2.4.4" evidence="2"/>
<organism evidence="5">
    <name type="scientific">marine metagenome</name>
    <dbReference type="NCBI Taxonomy" id="408172"/>
    <lineage>
        <taxon>unclassified sequences</taxon>
        <taxon>metagenomes</taxon>
        <taxon>ecological metagenomes</taxon>
    </lineage>
</organism>
<accession>A0A381QLC3</accession>
<proteinExistence type="predicted"/>
<dbReference type="InterPro" id="IPR033248">
    <property type="entry name" value="Transketolase_C"/>
</dbReference>
<evidence type="ECO:0000256" key="3">
    <source>
        <dbReference type="ARBA" id="ARBA00023002"/>
    </source>
</evidence>
<dbReference type="GO" id="GO:0007584">
    <property type="term" value="P:response to nutrient"/>
    <property type="evidence" value="ECO:0007669"/>
    <property type="project" value="TreeGrafter"/>
</dbReference>